<sequence>MSAAEDSLRRRAAMRGLPMVQENGAMPVFGPSHVEKLSSTVDEYRTVFERLFPDVPLQSLSTLPRERLLELASNAGTHGGFPPASNTSTTDNDATPPPQGDDTLESLQTMPDDYTESHVSDSPDVVDTVSDDVNALSLSPKRPSTYLGISSVNAVMQVIAWIDPSSAQMFLGAPDRQLHSTKREPAFQPNSSTWPANHSSGVGEANTIELIDAYFSYFHTFAPLLDEQLFRETVLMGKRCDPRWLALENIVYALGSIAAYTAEDTSHESYYLRSKHYLSLDSLGNPHLETIQTLALMGGSYLHYISQPNLAHSFTGVALRMATMLGLHKEFTGHQEPSSHQRKFSVDLRRKIWWSLLCLDTWGYMTLGRPSMGRFGPGITAKLPQYQGDKESSFDVVSLIENTRFCKIATLVGDTLAASPLVTYAEMVSLDHQLIDWYNNLPPLLKDRDPCSDTVSTTRTVMRWRYQSQRILLHRPVLLSYAMRRVPYIAVKAEERYAIEQCRIVADETIRDVASALRLNQMTGWNAVWLLFQATLVPLLGLFIADSTTTHPLGTPDNCRTQVEIAMAALSRLESWSPTARRTLEVVSTILEASQRPRTATTSSHCSEQQAPTPSTGAQLVTHSIDALGAVTSTYSMSHAAAVGPCFDGYQGIGAYMDHSPQQMLDYITWSDNMWPGAQGDFYPPQTTPVGLFSQAEEYLKPLDHGRFVAALPAQQSILRFQ</sequence>
<proteinExistence type="predicted"/>
<organism evidence="1">
    <name type="scientific">Ophidiomyces ophidiicola</name>
    <dbReference type="NCBI Taxonomy" id="1387563"/>
    <lineage>
        <taxon>Eukaryota</taxon>
        <taxon>Fungi</taxon>
        <taxon>Dikarya</taxon>
        <taxon>Ascomycota</taxon>
        <taxon>Pezizomycotina</taxon>
        <taxon>Eurotiomycetes</taxon>
        <taxon>Eurotiomycetidae</taxon>
        <taxon>Onygenales</taxon>
        <taxon>Onygenaceae</taxon>
        <taxon>Ophidiomyces</taxon>
    </lineage>
</organism>
<comment type="caution">
    <text evidence="1">The sequence shown here is derived from an EMBL/GenBank/DDBJ whole genome shotgun (WGS) entry which is preliminary data.</text>
</comment>
<protein>
    <submittedName>
        <fullName evidence="1">Uncharacterized protein</fullName>
    </submittedName>
</protein>
<evidence type="ECO:0000313" key="1">
    <source>
        <dbReference type="EMBL" id="KAI2382905.1"/>
    </source>
</evidence>
<accession>A0ACB8UQA5</accession>
<name>A0ACB8UQA5_9EURO</name>
<dbReference type="EMBL" id="JALBCA010000104">
    <property type="protein sequence ID" value="KAI2382905.1"/>
    <property type="molecule type" value="Genomic_DNA"/>
</dbReference>
<reference evidence="1" key="1">
    <citation type="journal article" date="2022" name="bioRxiv">
        <title>Population genetic analysis of Ophidiomyces ophidiicola, the causative agent of snake fungal disease, indicates recent introductions to the USA.</title>
        <authorList>
            <person name="Ladner J.T."/>
            <person name="Palmer J.M."/>
            <person name="Ettinger C.L."/>
            <person name="Stajich J.E."/>
            <person name="Farrell T.M."/>
            <person name="Glorioso B.M."/>
            <person name="Lawson B."/>
            <person name="Price S.J."/>
            <person name="Stengle A.G."/>
            <person name="Grear D.A."/>
            <person name="Lorch J.M."/>
        </authorList>
    </citation>
    <scope>NUCLEOTIDE SEQUENCE</scope>
    <source>
        <strain evidence="1">NWHC 24266-5</strain>
    </source>
</reference>
<gene>
    <name evidence="1" type="ORF">LOY88_005608</name>
</gene>